<keyword evidence="4 5" id="KW-0472">Membrane</keyword>
<name>A0AAV4I4Q4_9GAST</name>
<dbReference type="PROSITE" id="PS50262">
    <property type="entry name" value="G_PROTEIN_RECEP_F1_2"/>
    <property type="match status" value="1"/>
</dbReference>
<gene>
    <name evidence="7" type="ORF">ElyMa_002913900</name>
</gene>
<dbReference type="Proteomes" id="UP000762676">
    <property type="component" value="Unassembled WGS sequence"/>
</dbReference>
<feature type="transmembrane region" description="Helical" evidence="5">
    <location>
        <begin position="111"/>
        <end position="135"/>
    </location>
</feature>
<feature type="domain" description="G-protein coupled receptors family 1 profile" evidence="6">
    <location>
        <begin position="50"/>
        <end position="325"/>
    </location>
</feature>
<keyword evidence="3 5" id="KW-1133">Transmembrane helix</keyword>
<dbReference type="AlphaFoldDB" id="A0AAV4I4Q4"/>
<evidence type="ECO:0000313" key="8">
    <source>
        <dbReference type="Proteomes" id="UP000762676"/>
    </source>
</evidence>
<protein>
    <submittedName>
        <fullName evidence="7">Chemosensory receptor A</fullName>
    </submittedName>
</protein>
<dbReference type="PRINTS" id="PR00237">
    <property type="entry name" value="GPCRRHODOPSN"/>
</dbReference>
<feature type="transmembrane region" description="Helical" evidence="5">
    <location>
        <begin position="266"/>
        <end position="289"/>
    </location>
</feature>
<dbReference type="Gene3D" id="1.20.1070.10">
    <property type="entry name" value="Rhodopsin 7-helix transmembrane proteins"/>
    <property type="match status" value="1"/>
</dbReference>
<accession>A0AAV4I4Q4</accession>
<dbReference type="PANTHER" id="PTHR46641">
    <property type="entry name" value="FMRFAMIDE RECEPTOR-RELATED"/>
    <property type="match status" value="1"/>
</dbReference>
<feature type="transmembrane region" description="Helical" evidence="5">
    <location>
        <begin position="156"/>
        <end position="178"/>
    </location>
</feature>
<evidence type="ECO:0000313" key="7">
    <source>
        <dbReference type="EMBL" id="GFS04507.1"/>
    </source>
</evidence>
<keyword evidence="2 5" id="KW-0812">Transmembrane</keyword>
<dbReference type="SUPFAM" id="SSF81321">
    <property type="entry name" value="Family A G protein-coupled receptor-like"/>
    <property type="match status" value="1"/>
</dbReference>
<feature type="transmembrane region" description="Helical" evidence="5">
    <location>
        <begin position="217"/>
        <end position="236"/>
    </location>
</feature>
<keyword evidence="7" id="KW-0675">Receptor</keyword>
<feature type="transmembrane region" description="Helical" evidence="5">
    <location>
        <begin position="309"/>
        <end position="330"/>
    </location>
</feature>
<feature type="transmembrane region" description="Helical" evidence="5">
    <location>
        <begin position="71"/>
        <end position="91"/>
    </location>
</feature>
<proteinExistence type="predicted"/>
<evidence type="ECO:0000256" key="3">
    <source>
        <dbReference type="ARBA" id="ARBA00022989"/>
    </source>
</evidence>
<sequence>MVNNSNEIIGTAGNATGLDNSALYFKSFYPSFQSILSWAMVGVGFAGILSNVLTIIVYVKLGFKETINISYLALALSDLGCVLTAMFSGVLNTSALEHVFESYRIKMDLVSVIRLLATWPHIVFSKTTAILTAWISVQRCLCVVFPTKVRHIVSLTVTRVVITSIFVAVCCPVAFVYVERRLALRFDPLDNYTTLNVYGGKTDRGIDLVSLRLMYGFVYPILSWVIVTVCTTFLILRLRTAARWRHLNSGNQGRVTARETRVTKTIVTVATIFILCSVLQPLHVLANVMFSEYSRTGSLRFIDMAITEITVLLGQFNSSVNIIVFTVLGCRFRSVLFKMISAWFCVR</sequence>
<dbReference type="InterPro" id="IPR000276">
    <property type="entry name" value="GPCR_Rhodpsn"/>
</dbReference>
<dbReference type="InterPro" id="IPR017452">
    <property type="entry name" value="GPCR_Rhodpsn_7TM"/>
</dbReference>
<evidence type="ECO:0000256" key="1">
    <source>
        <dbReference type="ARBA" id="ARBA00004370"/>
    </source>
</evidence>
<dbReference type="InterPro" id="IPR052954">
    <property type="entry name" value="GPCR-Ligand_Int"/>
</dbReference>
<evidence type="ECO:0000256" key="2">
    <source>
        <dbReference type="ARBA" id="ARBA00022692"/>
    </source>
</evidence>
<evidence type="ECO:0000256" key="4">
    <source>
        <dbReference type="ARBA" id="ARBA00023136"/>
    </source>
</evidence>
<dbReference type="EMBL" id="BMAT01006026">
    <property type="protein sequence ID" value="GFS04507.1"/>
    <property type="molecule type" value="Genomic_DNA"/>
</dbReference>
<organism evidence="7 8">
    <name type="scientific">Elysia marginata</name>
    <dbReference type="NCBI Taxonomy" id="1093978"/>
    <lineage>
        <taxon>Eukaryota</taxon>
        <taxon>Metazoa</taxon>
        <taxon>Spiralia</taxon>
        <taxon>Lophotrochozoa</taxon>
        <taxon>Mollusca</taxon>
        <taxon>Gastropoda</taxon>
        <taxon>Heterobranchia</taxon>
        <taxon>Euthyneura</taxon>
        <taxon>Panpulmonata</taxon>
        <taxon>Sacoglossa</taxon>
        <taxon>Placobranchoidea</taxon>
        <taxon>Plakobranchidae</taxon>
        <taxon>Elysia</taxon>
    </lineage>
</organism>
<evidence type="ECO:0000259" key="6">
    <source>
        <dbReference type="PROSITE" id="PS50262"/>
    </source>
</evidence>
<evidence type="ECO:0000256" key="5">
    <source>
        <dbReference type="SAM" id="Phobius"/>
    </source>
</evidence>
<comment type="caution">
    <text evidence="7">The sequence shown here is derived from an EMBL/GenBank/DDBJ whole genome shotgun (WGS) entry which is preliminary data.</text>
</comment>
<feature type="transmembrane region" description="Helical" evidence="5">
    <location>
        <begin position="35"/>
        <end position="59"/>
    </location>
</feature>
<reference evidence="7 8" key="1">
    <citation type="journal article" date="2021" name="Elife">
        <title>Chloroplast acquisition without the gene transfer in kleptoplastic sea slugs, Plakobranchus ocellatus.</title>
        <authorList>
            <person name="Maeda T."/>
            <person name="Takahashi S."/>
            <person name="Yoshida T."/>
            <person name="Shimamura S."/>
            <person name="Takaki Y."/>
            <person name="Nagai Y."/>
            <person name="Toyoda A."/>
            <person name="Suzuki Y."/>
            <person name="Arimoto A."/>
            <person name="Ishii H."/>
            <person name="Satoh N."/>
            <person name="Nishiyama T."/>
            <person name="Hasebe M."/>
            <person name="Maruyama T."/>
            <person name="Minagawa J."/>
            <person name="Obokata J."/>
            <person name="Shigenobu S."/>
        </authorList>
    </citation>
    <scope>NUCLEOTIDE SEQUENCE [LARGE SCALE GENOMIC DNA]</scope>
</reference>
<comment type="subcellular location">
    <subcellularLocation>
        <location evidence="1">Membrane</location>
    </subcellularLocation>
</comment>
<dbReference type="PANTHER" id="PTHR46641:SF2">
    <property type="entry name" value="FMRFAMIDE RECEPTOR"/>
    <property type="match status" value="1"/>
</dbReference>
<keyword evidence="8" id="KW-1185">Reference proteome</keyword>
<dbReference type="GO" id="GO:0004930">
    <property type="term" value="F:G protein-coupled receptor activity"/>
    <property type="evidence" value="ECO:0007669"/>
    <property type="project" value="InterPro"/>
</dbReference>
<dbReference type="GO" id="GO:0016020">
    <property type="term" value="C:membrane"/>
    <property type="evidence" value="ECO:0007669"/>
    <property type="project" value="UniProtKB-SubCell"/>
</dbReference>